<evidence type="ECO:0000313" key="2">
    <source>
        <dbReference type="EMBL" id="OCF61854.1"/>
    </source>
</evidence>
<proteinExistence type="predicted"/>
<dbReference type="AlphaFoldDB" id="A0A1B9J2G8"/>
<evidence type="ECO:0000313" key="3">
    <source>
        <dbReference type="Proteomes" id="UP000092583"/>
    </source>
</evidence>
<organism evidence="2 3">
    <name type="scientific">Kwoniella mangroviensis CBS 10435</name>
    <dbReference type="NCBI Taxonomy" id="1331196"/>
    <lineage>
        <taxon>Eukaryota</taxon>
        <taxon>Fungi</taxon>
        <taxon>Dikarya</taxon>
        <taxon>Basidiomycota</taxon>
        <taxon>Agaricomycotina</taxon>
        <taxon>Tremellomycetes</taxon>
        <taxon>Tremellales</taxon>
        <taxon>Cryptococcaceae</taxon>
        <taxon>Kwoniella</taxon>
    </lineage>
</organism>
<name>A0A1B9J2G8_9TREE</name>
<sequence length="192" mass="21967">MSEILEVLSCLPSELDQNDPVACNKFSAVATRQQKAALMLLSLERINEKSQYVTKTYDTISKKLQYLQTSAVYSFVVAEGGPLPPAIEVDGKLCPDDMPKEYTKISFFEDIISFPPQYLDKWLIFHGEHPEDFGSMDHLDRSKLLFVLKGGTLNDSVRKYEKERNEKRTLETIDLTKDDGKPKRPRRSCTKK</sequence>
<dbReference type="OrthoDB" id="10398255at2759"/>
<protein>
    <submittedName>
        <fullName evidence="2">Uncharacterized protein</fullName>
    </submittedName>
</protein>
<dbReference type="Proteomes" id="UP000092583">
    <property type="component" value="Unassembled WGS sequence"/>
</dbReference>
<accession>A0A1B9J2G8</accession>
<feature type="region of interest" description="Disordered" evidence="1">
    <location>
        <begin position="171"/>
        <end position="192"/>
    </location>
</feature>
<keyword evidence="3" id="KW-1185">Reference proteome</keyword>
<feature type="compositionally biased region" description="Basic residues" evidence="1">
    <location>
        <begin position="183"/>
        <end position="192"/>
    </location>
</feature>
<gene>
    <name evidence="2" type="ORF">L486_01517</name>
</gene>
<feature type="compositionally biased region" description="Basic and acidic residues" evidence="1">
    <location>
        <begin position="171"/>
        <end position="182"/>
    </location>
</feature>
<evidence type="ECO:0000256" key="1">
    <source>
        <dbReference type="SAM" id="MobiDB-lite"/>
    </source>
</evidence>
<reference evidence="2 3" key="1">
    <citation type="submission" date="2013-07" db="EMBL/GenBank/DDBJ databases">
        <title>The Genome Sequence of Kwoniella mangroviensis CBS10435.</title>
        <authorList>
            <consortium name="The Broad Institute Genome Sequencing Platform"/>
            <person name="Cuomo C."/>
            <person name="Litvintseva A."/>
            <person name="Chen Y."/>
            <person name="Heitman J."/>
            <person name="Sun S."/>
            <person name="Springer D."/>
            <person name="Dromer F."/>
            <person name="Young S.K."/>
            <person name="Zeng Q."/>
            <person name="Gargeya S."/>
            <person name="Fitzgerald M."/>
            <person name="Abouelleil A."/>
            <person name="Alvarado L."/>
            <person name="Berlin A.M."/>
            <person name="Chapman S.B."/>
            <person name="Dewar J."/>
            <person name="Goldberg J."/>
            <person name="Griggs A."/>
            <person name="Gujja S."/>
            <person name="Hansen M."/>
            <person name="Howarth C."/>
            <person name="Imamovic A."/>
            <person name="Larimer J."/>
            <person name="McCowan C."/>
            <person name="Murphy C."/>
            <person name="Pearson M."/>
            <person name="Priest M."/>
            <person name="Roberts A."/>
            <person name="Saif S."/>
            <person name="Shea T."/>
            <person name="Sykes S."/>
            <person name="Wortman J."/>
            <person name="Nusbaum C."/>
            <person name="Birren B."/>
        </authorList>
    </citation>
    <scope>NUCLEOTIDE SEQUENCE [LARGE SCALE GENOMIC DNA]</scope>
    <source>
        <strain evidence="2 3">CBS 10435</strain>
    </source>
</reference>
<dbReference type="EMBL" id="KI669459">
    <property type="protein sequence ID" value="OCF61854.1"/>
    <property type="molecule type" value="Genomic_DNA"/>
</dbReference>
<reference evidence="3" key="2">
    <citation type="submission" date="2013-12" db="EMBL/GenBank/DDBJ databases">
        <title>Evolution of pathogenesis and genome organization in the Tremellales.</title>
        <authorList>
            <person name="Cuomo C."/>
            <person name="Litvintseva A."/>
            <person name="Heitman J."/>
            <person name="Chen Y."/>
            <person name="Sun S."/>
            <person name="Springer D."/>
            <person name="Dromer F."/>
            <person name="Young S."/>
            <person name="Zeng Q."/>
            <person name="Chapman S."/>
            <person name="Gujja S."/>
            <person name="Saif S."/>
            <person name="Birren B."/>
        </authorList>
    </citation>
    <scope>NUCLEOTIDE SEQUENCE [LARGE SCALE GENOMIC DNA]</scope>
    <source>
        <strain evidence="3">CBS 10435</strain>
    </source>
</reference>